<feature type="domain" description="DAN" evidence="6">
    <location>
        <begin position="27"/>
        <end position="121"/>
    </location>
</feature>
<gene>
    <name evidence="7" type="ORF">OSB1V03_LOCUS7125</name>
</gene>
<keyword evidence="3 5" id="KW-0732">Signal</keyword>
<sequence>MALFRFSGIGFAIICLLIIQLNQVDCHSWQKPGCHKVGHTQRISIPDCVEFDITTNACRGYCVSFSIPSNEATLKVNPNQLITSVSQCCNIMETEDVKVRVMCLEGPRDLVFKSAKSCSCFHCKKN</sequence>
<evidence type="ECO:0000256" key="4">
    <source>
        <dbReference type="ARBA" id="ARBA00023157"/>
    </source>
</evidence>
<dbReference type="Pfam" id="PF03045">
    <property type="entry name" value="DAN"/>
    <property type="match status" value="1"/>
</dbReference>
<keyword evidence="2" id="KW-0964">Secreted</keyword>
<reference evidence="7" key="1">
    <citation type="submission" date="2020-11" db="EMBL/GenBank/DDBJ databases">
        <authorList>
            <person name="Tran Van P."/>
        </authorList>
    </citation>
    <scope>NUCLEOTIDE SEQUENCE</scope>
</reference>
<dbReference type="EMBL" id="OC858641">
    <property type="protein sequence ID" value="CAD7626693.1"/>
    <property type="molecule type" value="Genomic_DNA"/>
</dbReference>
<organism evidence="7">
    <name type="scientific">Medioppia subpectinata</name>
    <dbReference type="NCBI Taxonomy" id="1979941"/>
    <lineage>
        <taxon>Eukaryota</taxon>
        <taxon>Metazoa</taxon>
        <taxon>Ecdysozoa</taxon>
        <taxon>Arthropoda</taxon>
        <taxon>Chelicerata</taxon>
        <taxon>Arachnida</taxon>
        <taxon>Acari</taxon>
        <taxon>Acariformes</taxon>
        <taxon>Sarcoptiformes</taxon>
        <taxon>Oribatida</taxon>
        <taxon>Brachypylina</taxon>
        <taxon>Oppioidea</taxon>
        <taxon>Oppiidae</taxon>
        <taxon>Medioppia</taxon>
    </lineage>
</organism>
<evidence type="ECO:0000256" key="1">
    <source>
        <dbReference type="ARBA" id="ARBA00004613"/>
    </source>
</evidence>
<keyword evidence="8" id="KW-1185">Reference proteome</keyword>
<dbReference type="FunFam" id="2.10.90.10:FF:000049">
    <property type="entry name" value="Glycoprotein hormone alpha 2"/>
    <property type="match status" value="1"/>
</dbReference>
<protein>
    <recommendedName>
        <fullName evidence="6">DAN domain-containing protein</fullName>
    </recommendedName>
</protein>
<dbReference type="GO" id="GO:0051427">
    <property type="term" value="F:hormone receptor binding"/>
    <property type="evidence" value="ECO:0007669"/>
    <property type="project" value="TreeGrafter"/>
</dbReference>
<feature type="signal peptide" evidence="5">
    <location>
        <begin position="1"/>
        <end position="26"/>
    </location>
</feature>
<dbReference type="AlphaFoldDB" id="A0A7R9KPJ8"/>
<dbReference type="PANTHER" id="PTHR31129">
    <property type="entry name" value="GLYCOPROTEIN HORMONE ALPHA-2"/>
    <property type="match status" value="1"/>
</dbReference>
<dbReference type="InterPro" id="IPR004133">
    <property type="entry name" value="DAN_dom"/>
</dbReference>
<accession>A0A7R9KPJ8</accession>
<dbReference type="OrthoDB" id="6421717at2759"/>
<dbReference type="PANTHER" id="PTHR31129:SF2">
    <property type="entry name" value="GLYCOPROTEIN HORMONE ALPHA-2"/>
    <property type="match status" value="1"/>
</dbReference>
<evidence type="ECO:0000259" key="6">
    <source>
        <dbReference type="Pfam" id="PF03045"/>
    </source>
</evidence>
<evidence type="ECO:0000256" key="2">
    <source>
        <dbReference type="ARBA" id="ARBA00022525"/>
    </source>
</evidence>
<comment type="subcellular location">
    <subcellularLocation>
        <location evidence="1">Secreted</location>
    </subcellularLocation>
</comment>
<dbReference type="Gene3D" id="2.10.90.10">
    <property type="entry name" value="Cystine-knot cytokines"/>
    <property type="match status" value="1"/>
</dbReference>
<name>A0A7R9KPJ8_9ACAR</name>
<evidence type="ECO:0000256" key="5">
    <source>
        <dbReference type="SAM" id="SignalP"/>
    </source>
</evidence>
<dbReference type="Proteomes" id="UP000759131">
    <property type="component" value="Unassembled WGS sequence"/>
</dbReference>
<dbReference type="GO" id="GO:0007166">
    <property type="term" value="P:cell surface receptor signaling pathway"/>
    <property type="evidence" value="ECO:0007669"/>
    <property type="project" value="TreeGrafter"/>
</dbReference>
<dbReference type="EMBL" id="CAJPIZ010004066">
    <property type="protein sequence ID" value="CAG2107123.1"/>
    <property type="molecule type" value="Genomic_DNA"/>
</dbReference>
<evidence type="ECO:0000313" key="8">
    <source>
        <dbReference type="Proteomes" id="UP000759131"/>
    </source>
</evidence>
<keyword evidence="4" id="KW-1015">Disulfide bond</keyword>
<dbReference type="GO" id="GO:0005615">
    <property type="term" value="C:extracellular space"/>
    <property type="evidence" value="ECO:0007669"/>
    <property type="project" value="TreeGrafter"/>
</dbReference>
<dbReference type="InterPro" id="IPR029034">
    <property type="entry name" value="Cystine-knot_cytokine"/>
</dbReference>
<proteinExistence type="predicted"/>
<evidence type="ECO:0000256" key="3">
    <source>
        <dbReference type="ARBA" id="ARBA00022729"/>
    </source>
</evidence>
<evidence type="ECO:0000313" key="7">
    <source>
        <dbReference type="EMBL" id="CAD7626693.1"/>
    </source>
</evidence>
<dbReference type="InterPro" id="IPR052680">
    <property type="entry name" value="Glyco_Hormone_Alpha"/>
</dbReference>
<feature type="chain" id="PRO_5035591686" description="DAN domain-containing protein" evidence="5">
    <location>
        <begin position="27"/>
        <end position="126"/>
    </location>
</feature>